<feature type="transmembrane region" description="Helical" evidence="6">
    <location>
        <begin position="101"/>
        <end position="122"/>
    </location>
</feature>
<feature type="transmembrane region" description="Helical" evidence="6">
    <location>
        <begin position="254"/>
        <end position="272"/>
    </location>
</feature>
<comment type="subcellular location">
    <subcellularLocation>
        <location evidence="1">Membrane</location>
        <topology evidence="1">Multi-pass membrane protein</topology>
    </subcellularLocation>
</comment>
<feature type="region of interest" description="Disordered" evidence="5">
    <location>
        <begin position="557"/>
        <end position="577"/>
    </location>
</feature>
<evidence type="ECO:0000256" key="1">
    <source>
        <dbReference type="ARBA" id="ARBA00004141"/>
    </source>
</evidence>
<dbReference type="Pfam" id="PF01740">
    <property type="entry name" value="STAS"/>
    <property type="match status" value="1"/>
</dbReference>
<dbReference type="Gene3D" id="3.30.750.24">
    <property type="entry name" value="STAS domain"/>
    <property type="match status" value="1"/>
</dbReference>
<evidence type="ECO:0000313" key="8">
    <source>
        <dbReference type="EMBL" id="NDY57753.1"/>
    </source>
</evidence>
<evidence type="ECO:0000313" key="9">
    <source>
        <dbReference type="Proteomes" id="UP000469724"/>
    </source>
</evidence>
<dbReference type="AlphaFoldDB" id="A0A7K3NPJ1"/>
<feature type="transmembrane region" description="Helical" evidence="6">
    <location>
        <begin position="381"/>
        <end position="397"/>
    </location>
</feature>
<keyword evidence="3 6" id="KW-1133">Transmembrane helix</keyword>
<keyword evidence="2 6" id="KW-0812">Transmembrane</keyword>
<proteinExistence type="predicted"/>
<evidence type="ECO:0000256" key="6">
    <source>
        <dbReference type="SAM" id="Phobius"/>
    </source>
</evidence>
<evidence type="ECO:0000256" key="4">
    <source>
        <dbReference type="ARBA" id="ARBA00023136"/>
    </source>
</evidence>
<feature type="transmembrane region" description="Helical" evidence="6">
    <location>
        <begin position="134"/>
        <end position="155"/>
    </location>
</feature>
<feature type="transmembrane region" description="Helical" evidence="6">
    <location>
        <begin position="40"/>
        <end position="66"/>
    </location>
</feature>
<organism evidence="8 9">
    <name type="scientific">Desulfolutivibrio sulfodismutans</name>
    <dbReference type="NCBI Taxonomy" id="63561"/>
    <lineage>
        <taxon>Bacteria</taxon>
        <taxon>Pseudomonadati</taxon>
        <taxon>Thermodesulfobacteriota</taxon>
        <taxon>Desulfovibrionia</taxon>
        <taxon>Desulfovibrionales</taxon>
        <taxon>Desulfovibrionaceae</taxon>
        <taxon>Desulfolutivibrio</taxon>
    </lineage>
</organism>
<evidence type="ECO:0000256" key="3">
    <source>
        <dbReference type="ARBA" id="ARBA00022989"/>
    </source>
</evidence>
<comment type="caution">
    <text evidence="8">The sequence shown here is derived from an EMBL/GenBank/DDBJ whole genome shotgun (WGS) entry which is preliminary data.</text>
</comment>
<feature type="transmembrane region" description="Helical" evidence="6">
    <location>
        <begin position="175"/>
        <end position="197"/>
    </location>
</feature>
<accession>A0A7K3NPJ1</accession>
<name>A0A7K3NPJ1_9BACT</name>
<keyword evidence="9" id="KW-1185">Reference proteome</keyword>
<gene>
    <name evidence="8" type="ORF">G3N56_13535</name>
</gene>
<sequence length="577" mass="60199">MDVKPRLRQALHRLPGMGDVSPGTDILAGLTLWGVLAPEALAYAGMAGMPVQAGLYTLLASLPLYFLLGGSPVMVCAATSSESIMMAAIVAPLAGGDPARYVALTALLVLCAGAIFLAAGLLRLGRVTALLSKPVMTGFIFGLAVYIAASQLHKILGLPRGHGDMFMQVVHLAEHMGNCNPVTMAVGLSALAMLFFFERFASRLPAGLFILVLGIVASRLFDLGPEFGVDTVQAFPAGLPSLAFPSVHAADLKALAPAAAGLALVAFSQALGAAEHSAARFGLRVEADRELTALGAANLGSALVGGILAGGSMSSTAVNVAAGARSKVSSGVAALMVGLTLCFFTPLFYGLPEAILGAVVMHAVARLMKVSEVRRYFRQSGYEFVLCLIALGGVVVLDILPGLMLAVFASLACLLFFASTIDLSVMGEIRDCGVIWVSARQHSRAREVPGIRVLRMEGALFFANAGKFQAAVMDFCTGPATPRALVLQLKANRRLCITSADMLLALARDLKKATILLAFADLAPDVAAMFRKNGMADLVGEDHLYDDIERAVTDIQDRLGMPRPDGPSASPPTSPPA</sequence>
<evidence type="ECO:0000256" key="2">
    <source>
        <dbReference type="ARBA" id="ARBA00022692"/>
    </source>
</evidence>
<dbReference type="Proteomes" id="UP000469724">
    <property type="component" value="Unassembled WGS sequence"/>
</dbReference>
<keyword evidence="4 6" id="KW-0472">Membrane</keyword>
<feature type="domain" description="STAS" evidence="7">
    <location>
        <begin position="441"/>
        <end position="555"/>
    </location>
</feature>
<dbReference type="InterPro" id="IPR001902">
    <property type="entry name" value="SLC26A/SulP_fam"/>
</dbReference>
<dbReference type="Pfam" id="PF00916">
    <property type="entry name" value="Sulfate_transp"/>
    <property type="match status" value="1"/>
</dbReference>
<dbReference type="PANTHER" id="PTHR11814">
    <property type="entry name" value="SULFATE TRANSPORTER"/>
    <property type="match status" value="1"/>
</dbReference>
<feature type="transmembrane region" description="Helical" evidence="6">
    <location>
        <begin position="293"/>
        <end position="313"/>
    </location>
</feature>
<dbReference type="CDD" id="cd07042">
    <property type="entry name" value="STAS_SulP_like_sulfate_transporter"/>
    <property type="match status" value="1"/>
</dbReference>
<evidence type="ECO:0000256" key="5">
    <source>
        <dbReference type="SAM" id="MobiDB-lite"/>
    </source>
</evidence>
<protein>
    <submittedName>
        <fullName evidence="8">SulP family inorganic anion transporter</fullName>
    </submittedName>
</protein>
<feature type="transmembrane region" description="Helical" evidence="6">
    <location>
        <begin position="204"/>
        <end position="221"/>
    </location>
</feature>
<dbReference type="GO" id="GO:0055085">
    <property type="term" value="P:transmembrane transport"/>
    <property type="evidence" value="ECO:0007669"/>
    <property type="project" value="InterPro"/>
</dbReference>
<dbReference type="SUPFAM" id="SSF52091">
    <property type="entry name" value="SpoIIaa-like"/>
    <property type="match status" value="1"/>
</dbReference>
<dbReference type="InterPro" id="IPR002645">
    <property type="entry name" value="STAS_dom"/>
</dbReference>
<dbReference type="EMBL" id="JAAGRQ010000060">
    <property type="protein sequence ID" value="NDY57753.1"/>
    <property type="molecule type" value="Genomic_DNA"/>
</dbReference>
<dbReference type="InterPro" id="IPR011547">
    <property type="entry name" value="SLC26A/SulP_dom"/>
</dbReference>
<reference evidence="8 9" key="1">
    <citation type="submission" date="2020-02" db="EMBL/GenBank/DDBJ databases">
        <title>Comparative genomics of sulfur disproportionating microorganisms.</title>
        <authorList>
            <person name="Ward L.M."/>
            <person name="Bertran E."/>
            <person name="Johnston D.T."/>
        </authorList>
    </citation>
    <scope>NUCLEOTIDE SEQUENCE [LARGE SCALE GENOMIC DNA]</scope>
    <source>
        <strain evidence="8 9">DSM 3696</strain>
    </source>
</reference>
<evidence type="ECO:0000259" key="7">
    <source>
        <dbReference type="PROSITE" id="PS50801"/>
    </source>
</evidence>
<dbReference type="InterPro" id="IPR036513">
    <property type="entry name" value="STAS_dom_sf"/>
</dbReference>
<dbReference type="GO" id="GO:0016020">
    <property type="term" value="C:membrane"/>
    <property type="evidence" value="ECO:0007669"/>
    <property type="project" value="UniProtKB-SubCell"/>
</dbReference>
<feature type="transmembrane region" description="Helical" evidence="6">
    <location>
        <begin position="333"/>
        <end position="360"/>
    </location>
</feature>
<dbReference type="PROSITE" id="PS50801">
    <property type="entry name" value="STAS"/>
    <property type="match status" value="1"/>
</dbReference>